<gene>
    <name evidence="1" type="ORF">K4H28_15155</name>
</gene>
<proteinExistence type="predicted"/>
<sequence length="68" mass="7474">MTYSPLWAGALSLVLIHAETGCQHAAQQAAKLLAHLADEEGMESETRALCERASERLRNQPIIAQHHV</sequence>
<dbReference type="EMBL" id="CP081150">
    <property type="protein sequence ID" value="QZA77593.1"/>
    <property type="molecule type" value="Genomic_DNA"/>
</dbReference>
<reference evidence="1 2" key="1">
    <citation type="submission" date="2021-08" db="EMBL/GenBank/DDBJ databases">
        <title>complete genome sequencing of Deefgea sp. D25.</title>
        <authorList>
            <person name="Bae J.-W."/>
            <person name="Gim D.-H."/>
        </authorList>
    </citation>
    <scope>NUCLEOTIDE SEQUENCE [LARGE SCALE GENOMIC DNA]</scope>
    <source>
        <strain evidence="1 2">D25</strain>
    </source>
</reference>
<protein>
    <submittedName>
        <fullName evidence="1">Uncharacterized protein</fullName>
    </submittedName>
</protein>
<evidence type="ECO:0000313" key="2">
    <source>
        <dbReference type="Proteomes" id="UP000825679"/>
    </source>
</evidence>
<keyword evidence="2" id="KW-1185">Reference proteome</keyword>
<accession>A0ABX8Z4S6</accession>
<dbReference type="Proteomes" id="UP000825679">
    <property type="component" value="Chromosome"/>
</dbReference>
<organism evidence="1 2">
    <name type="scientific">Deefgea tanakiae</name>
    <dbReference type="NCBI Taxonomy" id="2865840"/>
    <lineage>
        <taxon>Bacteria</taxon>
        <taxon>Pseudomonadati</taxon>
        <taxon>Pseudomonadota</taxon>
        <taxon>Betaproteobacteria</taxon>
        <taxon>Neisseriales</taxon>
        <taxon>Chitinibacteraceae</taxon>
        <taxon>Deefgea</taxon>
    </lineage>
</organism>
<name>A0ABX8Z4S6_9NEIS</name>
<dbReference type="RefSeq" id="WP_221005974.1">
    <property type="nucleotide sequence ID" value="NZ_CP081150.1"/>
</dbReference>
<evidence type="ECO:0000313" key="1">
    <source>
        <dbReference type="EMBL" id="QZA77593.1"/>
    </source>
</evidence>